<dbReference type="CDD" id="cd06170">
    <property type="entry name" value="LuxR_C_like"/>
    <property type="match status" value="1"/>
</dbReference>
<evidence type="ECO:0000313" key="5">
    <source>
        <dbReference type="EMBL" id="MFC5062226.1"/>
    </source>
</evidence>
<keyword evidence="3" id="KW-0804">Transcription</keyword>
<dbReference type="SUPFAM" id="SSF46894">
    <property type="entry name" value="C-terminal effector domain of the bipartite response regulators"/>
    <property type="match status" value="1"/>
</dbReference>
<dbReference type="Gene3D" id="3.40.50.2300">
    <property type="match status" value="1"/>
</dbReference>
<evidence type="ECO:0000256" key="1">
    <source>
        <dbReference type="ARBA" id="ARBA00023015"/>
    </source>
</evidence>
<feature type="domain" description="HTH luxR-type" evidence="4">
    <location>
        <begin position="135"/>
        <end position="200"/>
    </location>
</feature>
<comment type="caution">
    <text evidence="5">The sequence shown here is derived from an EMBL/GenBank/DDBJ whole genome shotgun (WGS) entry which is preliminary data.</text>
</comment>
<dbReference type="InterPro" id="IPR036388">
    <property type="entry name" value="WH-like_DNA-bd_sf"/>
</dbReference>
<name>A0ABV9YJZ5_9PSEU</name>
<dbReference type="PRINTS" id="PR00038">
    <property type="entry name" value="HTHLUXR"/>
</dbReference>
<dbReference type="InterPro" id="IPR000792">
    <property type="entry name" value="Tscrpt_reg_LuxR_C"/>
</dbReference>
<keyword evidence="1" id="KW-0805">Transcription regulation</keyword>
<organism evidence="5 6">
    <name type="scientific">Actinomycetospora atypica</name>
    <dbReference type="NCBI Taxonomy" id="1290095"/>
    <lineage>
        <taxon>Bacteria</taxon>
        <taxon>Bacillati</taxon>
        <taxon>Actinomycetota</taxon>
        <taxon>Actinomycetes</taxon>
        <taxon>Pseudonocardiales</taxon>
        <taxon>Pseudonocardiaceae</taxon>
        <taxon>Actinomycetospora</taxon>
    </lineage>
</organism>
<accession>A0ABV9YJZ5</accession>
<keyword evidence="2" id="KW-0238">DNA-binding</keyword>
<evidence type="ECO:0000259" key="4">
    <source>
        <dbReference type="PROSITE" id="PS50043"/>
    </source>
</evidence>
<dbReference type="RefSeq" id="WP_378035566.1">
    <property type="nucleotide sequence ID" value="NZ_JBHSIV010000006.1"/>
</dbReference>
<dbReference type="PANTHER" id="PTHR44688:SF16">
    <property type="entry name" value="DNA-BINDING TRANSCRIPTIONAL ACTIVATOR DEVR_DOSR"/>
    <property type="match status" value="1"/>
</dbReference>
<dbReference type="PANTHER" id="PTHR44688">
    <property type="entry name" value="DNA-BINDING TRANSCRIPTIONAL ACTIVATOR DEVR_DOSR"/>
    <property type="match status" value="1"/>
</dbReference>
<reference evidence="6" key="1">
    <citation type="journal article" date="2019" name="Int. J. Syst. Evol. Microbiol.">
        <title>The Global Catalogue of Microorganisms (GCM) 10K type strain sequencing project: providing services to taxonomists for standard genome sequencing and annotation.</title>
        <authorList>
            <consortium name="The Broad Institute Genomics Platform"/>
            <consortium name="The Broad Institute Genome Sequencing Center for Infectious Disease"/>
            <person name="Wu L."/>
            <person name="Ma J."/>
        </authorList>
    </citation>
    <scope>NUCLEOTIDE SEQUENCE [LARGE SCALE GENOMIC DNA]</scope>
    <source>
        <strain evidence="6">CGMCC 4.7093</strain>
    </source>
</reference>
<dbReference type="Gene3D" id="1.10.10.10">
    <property type="entry name" value="Winged helix-like DNA-binding domain superfamily/Winged helix DNA-binding domain"/>
    <property type="match status" value="1"/>
</dbReference>
<dbReference type="InterPro" id="IPR011006">
    <property type="entry name" value="CheY-like_superfamily"/>
</dbReference>
<dbReference type="SMART" id="SM00421">
    <property type="entry name" value="HTH_LUXR"/>
    <property type="match status" value="1"/>
</dbReference>
<evidence type="ECO:0000256" key="2">
    <source>
        <dbReference type="ARBA" id="ARBA00023125"/>
    </source>
</evidence>
<gene>
    <name evidence="5" type="ORF">ACFPBZ_08415</name>
</gene>
<evidence type="ECO:0000313" key="6">
    <source>
        <dbReference type="Proteomes" id="UP001595947"/>
    </source>
</evidence>
<evidence type="ECO:0000256" key="3">
    <source>
        <dbReference type="ARBA" id="ARBA00023163"/>
    </source>
</evidence>
<dbReference type="Proteomes" id="UP001595947">
    <property type="component" value="Unassembled WGS sequence"/>
</dbReference>
<sequence>MGRTCVVHDERDQAGHRLTRLLRAHGDVDEVVVAADAEDLLGLARSTPAALVVLGLPRSGAAELVGTVLAAVPGVPVLVAGPSDEPALVAQALAAGAAGYLRWDAPRAMTRTLTRVAVGGDPLWPVDDEMRVDRGVQQALDLSAREIQVLVGVSRGLTNADIGRRLYLSAATVKSHVARLFPKLGATDRAEAVGRAWQVGLFVRPR</sequence>
<proteinExistence type="predicted"/>
<keyword evidence="6" id="KW-1185">Reference proteome</keyword>
<dbReference type="EMBL" id="JBHSIV010000006">
    <property type="protein sequence ID" value="MFC5062226.1"/>
    <property type="molecule type" value="Genomic_DNA"/>
</dbReference>
<dbReference type="SUPFAM" id="SSF52172">
    <property type="entry name" value="CheY-like"/>
    <property type="match status" value="1"/>
</dbReference>
<dbReference type="Pfam" id="PF00196">
    <property type="entry name" value="GerE"/>
    <property type="match status" value="1"/>
</dbReference>
<dbReference type="PROSITE" id="PS50043">
    <property type="entry name" value="HTH_LUXR_2"/>
    <property type="match status" value="1"/>
</dbReference>
<dbReference type="PROSITE" id="PS00622">
    <property type="entry name" value="HTH_LUXR_1"/>
    <property type="match status" value="1"/>
</dbReference>
<protein>
    <submittedName>
        <fullName evidence="5">LuxR C-terminal-related transcriptional regulator</fullName>
    </submittedName>
</protein>
<dbReference type="InterPro" id="IPR016032">
    <property type="entry name" value="Sig_transdc_resp-reg_C-effctor"/>
</dbReference>